<dbReference type="AlphaFoldDB" id="A0A7X3GYP0"/>
<accession>A0A7X3GYP0</accession>
<reference evidence="2 3" key="1">
    <citation type="submission" date="2019-12" db="EMBL/GenBank/DDBJ databases">
        <title>Halomonas rutogse sp. nov. isolated from two lakes on Tibetan Plateau.</title>
        <authorList>
            <person name="Gao P."/>
        </authorList>
    </citation>
    <scope>NUCLEOTIDE SEQUENCE [LARGE SCALE GENOMIC DNA]</scope>
    <source>
        <strain evidence="2 3">ZH2S</strain>
    </source>
</reference>
<organism evidence="2 3">
    <name type="scientific">Vreelandella zhuhanensis</name>
    <dbReference type="NCBI Taxonomy" id="2684210"/>
    <lineage>
        <taxon>Bacteria</taxon>
        <taxon>Pseudomonadati</taxon>
        <taxon>Pseudomonadota</taxon>
        <taxon>Gammaproteobacteria</taxon>
        <taxon>Oceanospirillales</taxon>
        <taxon>Halomonadaceae</taxon>
        <taxon>Vreelandella</taxon>
    </lineage>
</organism>
<feature type="signal peptide" evidence="1">
    <location>
        <begin position="1"/>
        <end position="25"/>
    </location>
</feature>
<feature type="chain" id="PRO_5031499682" description="Lipoprotein" evidence="1">
    <location>
        <begin position="26"/>
        <end position="79"/>
    </location>
</feature>
<dbReference type="EMBL" id="WTKP01000001">
    <property type="protein sequence ID" value="MWJ26994.1"/>
    <property type="molecule type" value="Genomic_DNA"/>
</dbReference>
<gene>
    <name evidence="2" type="ORF">GPM19_02030</name>
</gene>
<keyword evidence="3" id="KW-1185">Reference proteome</keyword>
<evidence type="ECO:0000313" key="2">
    <source>
        <dbReference type="EMBL" id="MWJ26994.1"/>
    </source>
</evidence>
<protein>
    <recommendedName>
        <fullName evidence="4">Lipoprotein</fullName>
    </recommendedName>
</protein>
<evidence type="ECO:0000313" key="3">
    <source>
        <dbReference type="Proteomes" id="UP000437638"/>
    </source>
</evidence>
<dbReference type="Proteomes" id="UP000437638">
    <property type="component" value="Unassembled WGS sequence"/>
</dbReference>
<comment type="caution">
    <text evidence="2">The sequence shown here is derived from an EMBL/GenBank/DDBJ whole genome shotgun (WGS) entry which is preliminary data.</text>
</comment>
<dbReference type="PROSITE" id="PS51257">
    <property type="entry name" value="PROKAR_LIPOPROTEIN"/>
    <property type="match status" value="1"/>
</dbReference>
<evidence type="ECO:0000256" key="1">
    <source>
        <dbReference type="SAM" id="SignalP"/>
    </source>
</evidence>
<sequence>MSGLKALGVVALALALAGCAPRPGADLPPYGDSVRHTKALQTYEPGDKVPPLHGAKAADAMRTYRISPAGGGQAPSSTQ</sequence>
<evidence type="ECO:0008006" key="4">
    <source>
        <dbReference type="Google" id="ProtNLM"/>
    </source>
</evidence>
<keyword evidence="1" id="KW-0732">Signal</keyword>
<name>A0A7X3GYP0_9GAMM</name>
<proteinExistence type="predicted"/>
<dbReference type="RefSeq" id="WP_160417186.1">
    <property type="nucleotide sequence ID" value="NZ_WTKP01000001.1"/>
</dbReference>